<keyword evidence="2" id="KW-1185">Reference proteome</keyword>
<evidence type="ECO:0008006" key="3">
    <source>
        <dbReference type="Google" id="ProtNLM"/>
    </source>
</evidence>
<gene>
    <name evidence="1" type="ORF">NEOLEDRAFT_116598</name>
</gene>
<organism evidence="1 2">
    <name type="scientific">Neolentinus lepideus HHB14362 ss-1</name>
    <dbReference type="NCBI Taxonomy" id="1314782"/>
    <lineage>
        <taxon>Eukaryota</taxon>
        <taxon>Fungi</taxon>
        <taxon>Dikarya</taxon>
        <taxon>Basidiomycota</taxon>
        <taxon>Agaricomycotina</taxon>
        <taxon>Agaricomycetes</taxon>
        <taxon>Gloeophyllales</taxon>
        <taxon>Gloeophyllaceae</taxon>
        <taxon>Neolentinus</taxon>
    </lineage>
</organism>
<dbReference type="InParanoid" id="A0A165MUD5"/>
<evidence type="ECO:0000313" key="1">
    <source>
        <dbReference type="EMBL" id="KZT18793.1"/>
    </source>
</evidence>
<name>A0A165MUD5_9AGAM</name>
<dbReference type="AlphaFoldDB" id="A0A165MUD5"/>
<dbReference type="OrthoDB" id="268763at2759"/>
<dbReference type="Proteomes" id="UP000076761">
    <property type="component" value="Unassembled WGS sequence"/>
</dbReference>
<protein>
    <recommendedName>
        <fullName evidence="3">F-box domain-containing protein</fullName>
    </recommendedName>
</protein>
<dbReference type="STRING" id="1314782.A0A165MUD5"/>
<accession>A0A165MUD5</accession>
<dbReference type="Gene3D" id="3.80.10.10">
    <property type="entry name" value="Ribonuclease Inhibitor"/>
    <property type="match status" value="1"/>
</dbReference>
<dbReference type="InterPro" id="IPR032675">
    <property type="entry name" value="LRR_dom_sf"/>
</dbReference>
<reference evidence="1 2" key="1">
    <citation type="journal article" date="2016" name="Mol. Biol. Evol.">
        <title>Comparative Genomics of Early-Diverging Mushroom-Forming Fungi Provides Insights into the Origins of Lignocellulose Decay Capabilities.</title>
        <authorList>
            <person name="Nagy L.G."/>
            <person name="Riley R."/>
            <person name="Tritt A."/>
            <person name="Adam C."/>
            <person name="Daum C."/>
            <person name="Floudas D."/>
            <person name="Sun H."/>
            <person name="Yadav J.S."/>
            <person name="Pangilinan J."/>
            <person name="Larsson K.H."/>
            <person name="Matsuura K."/>
            <person name="Barry K."/>
            <person name="Labutti K."/>
            <person name="Kuo R."/>
            <person name="Ohm R.A."/>
            <person name="Bhattacharya S.S."/>
            <person name="Shirouzu T."/>
            <person name="Yoshinaga Y."/>
            <person name="Martin F.M."/>
            <person name="Grigoriev I.V."/>
            <person name="Hibbett D.S."/>
        </authorList>
    </citation>
    <scope>NUCLEOTIDE SEQUENCE [LARGE SCALE GENOMIC DNA]</scope>
    <source>
        <strain evidence="1 2">HHB14362 ss-1</strain>
    </source>
</reference>
<dbReference type="SUPFAM" id="SSF52047">
    <property type="entry name" value="RNI-like"/>
    <property type="match status" value="1"/>
</dbReference>
<dbReference type="EMBL" id="KV425661">
    <property type="protein sequence ID" value="KZT18793.1"/>
    <property type="molecule type" value="Genomic_DNA"/>
</dbReference>
<proteinExistence type="predicted"/>
<evidence type="ECO:0000313" key="2">
    <source>
        <dbReference type="Proteomes" id="UP000076761"/>
    </source>
</evidence>
<sequence length="535" mass="60637">MHPALKQHDIVALVFAQLDNEESYETRLTTNFVEGSLDRCRLERSQRQTMLSCALTCRFFKEPAMDILWKELDSPTPLLRLISCCRGIDGRLVLNGPLISEELERFRNHARRVRTLRYECSRTDMIDPLVFSRLSLYLGTPILPRLRTLVWEISSRSAVPLTLITPSMECICILFRWDCGTMTILDHTTATLGIELLYKTLVTTCASIKTIHICGLYLELPPVVQLTVFRSLKSLTLITSRYLEGLRVPGGSLFSHEQLATLSEVADLVHLRLDVTGLTVIGTAQYRFRSLAHVTLLGYPCNISTVLDAIQSSPITKISLVLFGYDEEVGVMLRTIGFPSLKVLAVELSEWIDYEPLFPEPLAAHHLLESLLKCRDLERLHIETELLPVSMRDHHIWSMAQAWPHLIDLSWNFESEPNPPTVASLVAFMKHCPNLNRLSIPIDLTISLPDNLSFSTHGLEVLKARGPWNPECEYDAAQWLVCLFPNLNSIEMMDAVAGSNVDDLLEVYQALQRERSMLVKQFTSSCHAEQENARV</sequence>